<protein>
    <recommendedName>
        <fullName evidence="2">DUF6821 domain-containing protein</fullName>
    </recommendedName>
</protein>
<dbReference type="InterPro" id="IPR045883">
    <property type="entry name" value="At4g13530-like"/>
</dbReference>
<gene>
    <name evidence="3" type="ORF">CASFOL_006008</name>
</gene>
<evidence type="ECO:0000313" key="4">
    <source>
        <dbReference type="Proteomes" id="UP001632038"/>
    </source>
</evidence>
<dbReference type="InterPro" id="IPR049224">
    <property type="entry name" value="DUF6821"/>
</dbReference>
<keyword evidence="1" id="KW-1133">Transmembrane helix</keyword>
<proteinExistence type="predicted"/>
<evidence type="ECO:0000256" key="1">
    <source>
        <dbReference type="SAM" id="Phobius"/>
    </source>
</evidence>
<reference evidence="4" key="1">
    <citation type="journal article" date="2024" name="IScience">
        <title>Strigolactones Initiate the Formation of Haustorium-like Structures in Castilleja.</title>
        <authorList>
            <person name="Buerger M."/>
            <person name="Peterson D."/>
            <person name="Chory J."/>
        </authorList>
    </citation>
    <scope>NUCLEOTIDE SEQUENCE [LARGE SCALE GENOMIC DNA]</scope>
</reference>
<comment type="caution">
    <text evidence="3">The sequence shown here is derived from an EMBL/GenBank/DDBJ whole genome shotgun (WGS) entry which is preliminary data.</text>
</comment>
<organism evidence="3 4">
    <name type="scientific">Castilleja foliolosa</name>
    <dbReference type="NCBI Taxonomy" id="1961234"/>
    <lineage>
        <taxon>Eukaryota</taxon>
        <taxon>Viridiplantae</taxon>
        <taxon>Streptophyta</taxon>
        <taxon>Embryophyta</taxon>
        <taxon>Tracheophyta</taxon>
        <taxon>Spermatophyta</taxon>
        <taxon>Magnoliopsida</taxon>
        <taxon>eudicotyledons</taxon>
        <taxon>Gunneridae</taxon>
        <taxon>Pentapetalae</taxon>
        <taxon>asterids</taxon>
        <taxon>lamiids</taxon>
        <taxon>Lamiales</taxon>
        <taxon>Orobanchaceae</taxon>
        <taxon>Pedicularideae</taxon>
        <taxon>Castillejinae</taxon>
        <taxon>Castilleja</taxon>
    </lineage>
</organism>
<feature type="transmembrane region" description="Helical" evidence="1">
    <location>
        <begin position="26"/>
        <end position="46"/>
    </location>
</feature>
<feature type="domain" description="DUF6821" evidence="2">
    <location>
        <begin position="29"/>
        <end position="86"/>
    </location>
</feature>
<evidence type="ECO:0000313" key="3">
    <source>
        <dbReference type="EMBL" id="KAL3649605.1"/>
    </source>
</evidence>
<dbReference type="Proteomes" id="UP001632038">
    <property type="component" value="Unassembled WGS sequence"/>
</dbReference>
<dbReference type="PANTHER" id="PTHR33646">
    <property type="entry name" value="GB|AAF00631.1"/>
    <property type="match status" value="1"/>
</dbReference>
<name>A0ABD3E551_9LAMI</name>
<evidence type="ECO:0000259" key="2">
    <source>
        <dbReference type="Pfam" id="PF20705"/>
    </source>
</evidence>
<keyword evidence="4" id="KW-1185">Reference proteome</keyword>
<accession>A0ABD3E551</accession>
<dbReference type="Pfam" id="PF20705">
    <property type="entry name" value="DUF6821"/>
    <property type="match status" value="1"/>
</dbReference>
<dbReference type="AlphaFoldDB" id="A0ABD3E551"/>
<sequence length="125" mass="13950">MVLLSKILSSRGRSELSTSGASHSNFWLVSFAAAVMGFAILARRLYKMKKKTMGLEIKVFVDDKKISQVMSRAARLNEAFLIVIRVLVIRPSLPAVGSTNTWPVGNKHITIEELFYFGTFNNQSV</sequence>
<keyword evidence="1" id="KW-0812">Transmembrane</keyword>
<dbReference type="EMBL" id="JAVIJP010000007">
    <property type="protein sequence ID" value="KAL3649605.1"/>
    <property type="molecule type" value="Genomic_DNA"/>
</dbReference>
<dbReference type="PANTHER" id="PTHR33646:SF6">
    <property type="entry name" value="TRANSMEMBRANE PROTEIN"/>
    <property type="match status" value="1"/>
</dbReference>
<keyword evidence="1" id="KW-0472">Membrane</keyword>